<dbReference type="InterPro" id="IPR051321">
    <property type="entry name" value="PHA/PHB_synthase"/>
</dbReference>
<dbReference type="Gene3D" id="3.40.50.1820">
    <property type="entry name" value="alpha/beta hydrolase"/>
    <property type="match status" value="1"/>
</dbReference>
<dbReference type="AlphaFoldDB" id="A0A5C7ESS6"/>
<dbReference type="PANTHER" id="PTHR36837:SF5">
    <property type="entry name" value="POLY-3-HYDROXYBUTYRATE SYNTHASE"/>
    <property type="match status" value="1"/>
</dbReference>
<keyword evidence="3" id="KW-0808">Transferase</keyword>
<evidence type="ECO:0000256" key="4">
    <source>
        <dbReference type="ARBA" id="ARBA00023315"/>
    </source>
</evidence>
<evidence type="ECO:0000313" key="8">
    <source>
        <dbReference type="Proteomes" id="UP000321201"/>
    </source>
</evidence>
<dbReference type="SUPFAM" id="SSF53474">
    <property type="entry name" value="alpha/beta-Hydrolases"/>
    <property type="match status" value="1"/>
</dbReference>
<dbReference type="Proteomes" id="UP000321201">
    <property type="component" value="Unassembled WGS sequence"/>
</dbReference>
<gene>
    <name evidence="7" type="primary">phaC</name>
    <name evidence="7" type="ORF">FR698_09135</name>
</gene>
<feature type="domain" description="Poly-beta-hydroxybutyrate polymerase N-terminal" evidence="6">
    <location>
        <begin position="96"/>
        <end position="262"/>
    </location>
</feature>
<dbReference type="GO" id="GO:0016746">
    <property type="term" value="F:acyltransferase activity"/>
    <property type="evidence" value="ECO:0007669"/>
    <property type="project" value="UniProtKB-KW"/>
</dbReference>
<dbReference type="PANTHER" id="PTHR36837">
    <property type="entry name" value="POLY(3-HYDROXYALKANOATE) POLYMERASE SUBUNIT PHAC"/>
    <property type="match status" value="1"/>
</dbReference>
<evidence type="ECO:0000256" key="3">
    <source>
        <dbReference type="ARBA" id="ARBA00022679"/>
    </source>
</evidence>
<keyword evidence="4" id="KW-0012">Acyltransferase</keyword>
<accession>A0A5C7ESS6</accession>
<feature type="region of interest" description="Disordered" evidence="5">
    <location>
        <begin position="1"/>
        <end position="41"/>
    </location>
</feature>
<dbReference type="Pfam" id="PF07167">
    <property type="entry name" value="PhaC_N"/>
    <property type="match status" value="1"/>
</dbReference>
<dbReference type="InterPro" id="IPR010941">
    <property type="entry name" value="PhaC_N"/>
</dbReference>
<comment type="subcellular location">
    <subcellularLocation>
        <location evidence="1">Cytoplasm</location>
    </subcellularLocation>
</comment>
<sequence>MDAASFRILPMAAPEHPAGTSSSPEADLAAEPLKAQTSDPRPGAEILNAVTAGFAHEANRWLELQSRYGQRHLELWMRLLTGKLDEETGEGDEKADRRFLSPEWRNQPLFDYLRRAYLVNAEWLDAAAAQLPLDAAAKRKVRFLTRQLIEALSPANFPATNPEALQRAAETGGESVLRGLRNLLADLEKGRISMTDESAFEVGGNLAVTPGGVIYQNEVMQLLQYAPSTPRVHAIPLLIVPPFINKYYILDLQPENSFVRFAVDNGLTVFLISWRNIPSELGRLTWEDYLDKAVFKAMDVVGSITGTPQMNVLGFCVGGTLLATALAVLAARADRRVKSVTFLTTLLDFEDPGEICVYVDEAYVAKKEADYRNGGIMRGSELATAFASLRPQELIWHYVVHNYLLGETPPPFDLLYWNSDSANLPGALYAWYLRHLYLQNELKVPGALTLCGVPVDLRKIRIPAYVLAAKEDHIVPWRAAFASARLLSGRIDFVLTASGHIAGVVNPASKDRRNYWVNTFPAATPEAWLETAKPVPGSWWKHWMRWIKRRSGRQVPAPAGVGSDQYPVIEPAPGSYVKARFE</sequence>
<evidence type="ECO:0000259" key="6">
    <source>
        <dbReference type="Pfam" id="PF07167"/>
    </source>
</evidence>
<keyword evidence="2" id="KW-0963">Cytoplasm</keyword>
<evidence type="ECO:0000256" key="1">
    <source>
        <dbReference type="ARBA" id="ARBA00004496"/>
    </source>
</evidence>
<evidence type="ECO:0000313" key="7">
    <source>
        <dbReference type="EMBL" id="TXF11721.1"/>
    </source>
</evidence>
<dbReference type="InterPro" id="IPR029058">
    <property type="entry name" value="AB_hydrolase_fold"/>
</dbReference>
<dbReference type="GO" id="GO:0042619">
    <property type="term" value="P:poly-hydroxybutyrate biosynthetic process"/>
    <property type="evidence" value="ECO:0007669"/>
    <property type="project" value="InterPro"/>
</dbReference>
<reference evidence="7 8" key="1">
    <citation type="submission" date="2019-08" db="EMBL/GenBank/DDBJ databases">
        <title>Pelomicrobium methylotrophicum gen. nov., sp. nov. a moderately thermophilic, facultatively anaerobic, lithoautotrophic and methylotrophic bacterium isolated from a terrestrial mud volcano.</title>
        <authorList>
            <person name="Slobodkina G.B."/>
            <person name="Merkel A.Y."/>
            <person name="Slobodkin A.I."/>
        </authorList>
    </citation>
    <scope>NUCLEOTIDE SEQUENCE [LARGE SCALE GENOMIC DNA]</scope>
    <source>
        <strain evidence="7 8">SM250</strain>
    </source>
</reference>
<keyword evidence="8" id="KW-1185">Reference proteome</keyword>
<dbReference type="OrthoDB" id="7208816at2"/>
<evidence type="ECO:0000256" key="2">
    <source>
        <dbReference type="ARBA" id="ARBA00022490"/>
    </source>
</evidence>
<dbReference type="EMBL" id="VPFL01000011">
    <property type="protein sequence ID" value="TXF11721.1"/>
    <property type="molecule type" value="Genomic_DNA"/>
</dbReference>
<dbReference type="InParanoid" id="A0A5C7ESS6"/>
<dbReference type="GO" id="GO:0005737">
    <property type="term" value="C:cytoplasm"/>
    <property type="evidence" value="ECO:0007669"/>
    <property type="project" value="UniProtKB-SubCell"/>
</dbReference>
<dbReference type="NCBIfam" id="TIGR01838">
    <property type="entry name" value="PHA_synth_I"/>
    <property type="match status" value="1"/>
</dbReference>
<organism evidence="7 8">
    <name type="scientific">Pelomicrobium methylotrophicum</name>
    <dbReference type="NCBI Taxonomy" id="2602750"/>
    <lineage>
        <taxon>Bacteria</taxon>
        <taxon>Pseudomonadati</taxon>
        <taxon>Pseudomonadota</taxon>
        <taxon>Hydrogenophilia</taxon>
        <taxon>Hydrogenophilia incertae sedis</taxon>
        <taxon>Pelomicrobium</taxon>
    </lineage>
</organism>
<proteinExistence type="predicted"/>
<protein>
    <submittedName>
        <fullName evidence="7">Class I poly(R)-hydroxyalkanoic acid synthase</fullName>
    </submittedName>
</protein>
<dbReference type="InterPro" id="IPR010963">
    <property type="entry name" value="PHA_synth_I"/>
</dbReference>
<comment type="caution">
    <text evidence="7">The sequence shown here is derived from an EMBL/GenBank/DDBJ whole genome shotgun (WGS) entry which is preliminary data.</text>
</comment>
<evidence type="ECO:0000256" key="5">
    <source>
        <dbReference type="SAM" id="MobiDB-lite"/>
    </source>
</evidence>
<name>A0A5C7ESS6_9PROT</name>